<organism evidence="2 3">
    <name type="scientific">Paractinoplanes lichenicola</name>
    <dbReference type="NCBI Taxonomy" id="2802976"/>
    <lineage>
        <taxon>Bacteria</taxon>
        <taxon>Bacillati</taxon>
        <taxon>Actinomycetota</taxon>
        <taxon>Actinomycetes</taxon>
        <taxon>Micromonosporales</taxon>
        <taxon>Micromonosporaceae</taxon>
        <taxon>Paractinoplanes</taxon>
    </lineage>
</organism>
<keyword evidence="1" id="KW-1133">Transmembrane helix</keyword>
<dbReference type="EMBL" id="JAENHO010000001">
    <property type="protein sequence ID" value="MBL7253433.1"/>
    <property type="molecule type" value="Genomic_DNA"/>
</dbReference>
<reference evidence="2 3" key="1">
    <citation type="submission" date="2021-01" db="EMBL/GenBank/DDBJ databases">
        <title>Actinoplanes sp. nov. LDG1-01 isolated from lichen.</title>
        <authorList>
            <person name="Saeng-In P."/>
            <person name="Phongsopitanun W."/>
            <person name="Kanchanasin P."/>
            <person name="Yuki M."/>
            <person name="Kudo T."/>
            <person name="Ohkuma M."/>
            <person name="Tanasupawat S."/>
        </authorList>
    </citation>
    <scope>NUCLEOTIDE SEQUENCE [LARGE SCALE GENOMIC DNA]</scope>
    <source>
        <strain evidence="2 3">LDG1-01</strain>
    </source>
</reference>
<proteinExistence type="predicted"/>
<evidence type="ECO:0000313" key="3">
    <source>
        <dbReference type="Proteomes" id="UP000598996"/>
    </source>
</evidence>
<evidence type="ECO:0000256" key="1">
    <source>
        <dbReference type="SAM" id="Phobius"/>
    </source>
</evidence>
<dbReference type="Proteomes" id="UP000598996">
    <property type="component" value="Unassembled WGS sequence"/>
</dbReference>
<keyword evidence="1" id="KW-0812">Transmembrane</keyword>
<keyword evidence="3" id="KW-1185">Reference proteome</keyword>
<sequence length="300" mass="32006">MDDLEQLLARSMHGAATDAPPDTELLSRVHQRSGRYRRRRLAGQLAGLAAVLAIGIPTATVLTNRPEPSVPLPAAQGLTLRPGFQDPAFPYALPPAAGLRAPVATLESGTPTAFFEATDVRRQADTTVTVTGAKPSITGGTTVQVRGRTGWLRTTDVKPAKQYVLCWQEKAGQWLQLATDDTYTPPQVVALADSLTSAAVPVLPPFTLDWSPAGLSPDTVNASTMSFADGAFSVVLRKEYALPSPGRRLTRDADGVRLEVAVPDWDAVLDIRVGSALTISDADLQRFAAGVHILNRSNPR</sequence>
<protein>
    <submittedName>
        <fullName evidence="2">Uncharacterized protein</fullName>
    </submittedName>
</protein>
<feature type="transmembrane region" description="Helical" evidence="1">
    <location>
        <begin position="41"/>
        <end position="62"/>
    </location>
</feature>
<accession>A0ABS1VFF1</accession>
<name>A0ABS1VFF1_9ACTN</name>
<keyword evidence="1" id="KW-0472">Membrane</keyword>
<gene>
    <name evidence="2" type="ORF">JKJ07_03825</name>
</gene>
<evidence type="ECO:0000313" key="2">
    <source>
        <dbReference type="EMBL" id="MBL7253433.1"/>
    </source>
</evidence>
<dbReference type="RefSeq" id="WP_202989786.1">
    <property type="nucleotide sequence ID" value="NZ_JAENHO010000001.1"/>
</dbReference>
<comment type="caution">
    <text evidence="2">The sequence shown here is derived from an EMBL/GenBank/DDBJ whole genome shotgun (WGS) entry which is preliminary data.</text>
</comment>